<dbReference type="EMBL" id="UZAI01019329">
    <property type="protein sequence ID" value="VDP44514.1"/>
    <property type="molecule type" value="Genomic_DNA"/>
</dbReference>
<evidence type="ECO:0000313" key="1">
    <source>
        <dbReference type="EMBL" id="VDP44514.1"/>
    </source>
</evidence>
<dbReference type="AlphaFoldDB" id="A0A183N395"/>
<dbReference type="InterPro" id="IPR036691">
    <property type="entry name" value="Endo/exonu/phosph_ase_sf"/>
</dbReference>
<dbReference type="InterPro" id="IPR027124">
    <property type="entry name" value="Swc5/CFDP1/2"/>
</dbReference>
<name>A0A183N395_9TREM</name>
<sequence>MNIIQCFAPTNDYNEDAKDQFYNILQSIIEKCLTKDLTILMGDFNAKVGTDNTGCEDNMGRHGLGERNENGERFANLCAFNKPNRPYLHQQNVQEDYRGRENQVRS</sequence>
<dbReference type="Proteomes" id="UP000277204">
    <property type="component" value="Unassembled WGS sequence"/>
</dbReference>
<dbReference type="SUPFAM" id="SSF56219">
    <property type="entry name" value="DNase I-like"/>
    <property type="match status" value="1"/>
</dbReference>
<evidence type="ECO:0000313" key="2">
    <source>
        <dbReference type="Proteomes" id="UP000277204"/>
    </source>
</evidence>
<organism evidence="1 2">
    <name type="scientific">Schistosoma margrebowiei</name>
    <dbReference type="NCBI Taxonomy" id="48269"/>
    <lineage>
        <taxon>Eukaryota</taxon>
        <taxon>Metazoa</taxon>
        <taxon>Spiralia</taxon>
        <taxon>Lophotrochozoa</taxon>
        <taxon>Platyhelminthes</taxon>
        <taxon>Trematoda</taxon>
        <taxon>Digenea</taxon>
        <taxon>Strigeidida</taxon>
        <taxon>Schistosomatoidea</taxon>
        <taxon>Schistosomatidae</taxon>
        <taxon>Schistosoma</taxon>
    </lineage>
</organism>
<protein>
    <submittedName>
        <fullName evidence="1">Uncharacterized protein</fullName>
    </submittedName>
</protein>
<accession>A0A183N395</accession>
<gene>
    <name evidence="1" type="ORF">SMRZ_LOCUS22770</name>
</gene>
<keyword evidence="2" id="KW-1185">Reference proteome</keyword>
<dbReference type="PANTHER" id="PTHR23227">
    <property type="entry name" value="BUCENTAUR RELATED"/>
    <property type="match status" value="1"/>
</dbReference>
<reference evidence="1 2" key="1">
    <citation type="submission" date="2018-11" db="EMBL/GenBank/DDBJ databases">
        <authorList>
            <consortium name="Pathogen Informatics"/>
        </authorList>
    </citation>
    <scope>NUCLEOTIDE SEQUENCE [LARGE SCALE GENOMIC DNA]</scope>
    <source>
        <strain evidence="1 2">Zambia</strain>
    </source>
</reference>
<dbReference type="Gene3D" id="3.60.10.10">
    <property type="entry name" value="Endonuclease/exonuclease/phosphatase"/>
    <property type="match status" value="1"/>
</dbReference>
<proteinExistence type="predicted"/>
<dbReference type="PANTHER" id="PTHR23227:SF67">
    <property type="entry name" value="CRANIOFACIAL DEVELOPMENT PROTEIN 2-LIKE"/>
    <property type="match status" value="1"/>
</dbReference>